<accession>A0A4U7AX19</accession>
<dbReference type="InterPro" id="IPR007219">
    <property type="entry name" value="XnlR_reg_dom"/>
</dbReference>
<dbReference type="GO" id="GO:0008270">
    <property type="term" value="F:zinc ion binding"/>
    <property type="evidence" value="ECO:0007669"/>
    <property type="project" value="InterPro"/>
</dbReference>
<dbReference type="PANTHER" id="PTHR46910:SF25">
    <property type="entry name" value="ABC-TRANSPORTER-REGULATING TRANSCRIPTION FACTOR"/>
    <property type="match status" value="1"/>
</dbReference>
<sequence length="668" mass="74476">MSDNEGDNHANYMLRATISEAHYASDKDELNRSSLRVCTCCMALAERRCAHQTCSDRQMLMINQRLASIEASLKKLTVGSTNTSPRTNGEAPSSSVEDSPHNAVATYDGESSFEVQTAQASEAANRTAAAVLGTTSNSQLRSVLQTLITSLEAHNIDSRSHEAFLSNTDNVNVEPLALPPVDLTSAVVRKVKTSFVWRSVAQLEQLCQKCYFPSLPLPTGSRSLLFALLYFTLRDYAHNKEVGFEEQDILPSLQLCEQNFYRSVETYTTLTIPTFENIEVLMFASCRAQEESKMHLVWTYISAAATMCHSLGLHRKSSLDNDPADVAELKRQVFWNVYMQERNMSLILGRKSNFRDDDIDQPYFSISEDPRQQPWDQLFNVLIKFGVSQGRTYDELYSHGASRRSVEDRTASVQTLAANILLTTEREIKTIRIGDAWHPEKLQAMLNASDAMAYTGLTTIYRAQTNPKASTEINSECFAYARLALEAHVRYSTDFRSAQVMETLDYVTWVLLYHSFTPFVIHFTRTISTLDPNDLALLAQAVDMLDNVKHVSKGSKRIYNVCKSFYDTAEVLVQSQQAVQGLQQHDDGSLMFTDGTCAQQAPDVNTSGWAAWSDAFPSVDRNADMSMFLGNWLGDGRPVFDMLGLEGLDAGSVTQVNPGVPNGRTPGT</sequence>
<dbReference type="EMBL" id="PTQR01000111">
    <property type="protein sequence ID" value="TKX19627.1"/>
    <property type="molecule type" value="Genomic_DNA"/>
</dbReference>
<dbReference type="GO" id="GO:0003700">
    <property type="term" value="F:DNA-binding transcription factor activity"/>
    <property type="evidence" value="ECO:0007669"/>
    <property type="project" value="InterPro"/>
</dbReference>
<evidence type="ECO:0000256" key="2">
    <source>
        <dbReference type="SAM" id="MobiDB-lite"/>
    </source>
</evidence>
<dbReference type="GO" id="GO:0003677">
    <property type="term" value="F:DNA binding"/>
    <property type="evidence" value="ECO:0007669"/>
    <property type="project" value="InterPro"/>
</dbReference>
<feature type="compositionally biased region" description="Polar residues" evidence="2">
    <location>
        <begin position="78"/>
        <end position="97"/>
    </location>
</feature>
<evidence type="ECO:0000313" key="4">
    <source>
        <dbReference type="EMBL" id="TKX19627.1"/>
    </source>
</evidence>
<protein>
    <submittedName>
        <fullName evidence="4">Fungal specific transcription factor domain-containing protein 63</fullName>
    </submittedName>
</protein>
<dbReference type="AlphaFoldDB" id="A0A4U7AX19"/>
<evidence type="ECO:0000259" key="3">
    <source>
        <dbReference type="SMART" id="SM00906"/>
    </source>
</evidence>
<dbReference type="CDD" id="cd12148">
    <property type="entry name" value="fungal_TF_MHR"/>
    <property type="match status" value="1"/>
</dbReference>
<keyword evidence="1" id="KW-0539">Nucleus</keyword>
<dbReference type="PANTHER" id="PTHR46910">
    <property type="entry name" value="TRANSCRIPTION FACTOR PDR1"/>
    <property type="match status" value="1"/>
</dbReference>
<dbReference type="GO" id="GO:0006351">
    <property type="term" value="P:DNA-templated transcription"/>
    <property type="evidence" value="ECO:0007669"/>
    <property type="project" value="InterPro"/>
</dbReference>
<feature type="region of interest" description="Disordered" evidence="2">
    <location>
        <begin position="77"/>
        <end position="102"/>
    </location>
</feature>
<gene>
    <name evidence="4" type="ORF">C1H76_8199</name>
</gene>
<name>A0A4U7AX19_9PEZI</name>
<dbReference type="Proteomes" id="UP000308133">
    <property type="component" value="Unassembled WGS sequence"/>
</dbReference>
<feature type="domain" description="Xylanolytic transcriptional activator regulatory" evidence="3">
    <location>
        <begin position="297"/>
        <end position="370"/>
    </location>
</feature>
<proteinExistence type="predicted"/>
<evidence type="ECO:0000256" key="1">
    <source>
        <dbReference type="ARBA" id="ARBA00023242"/>
    </source>
</evidence>
<reference evidence="4 5" key="1">
    <citation type="submission" date="2018-02" db="EMBL/GenBank/DDBJ databases">
        <title>Draft genome sequences of Elsinoe sp., causing black scab on jojoba.</title>
        <authorList>
            <person name="Stodart B."/>
            <person name="Jeffress S."/>
            <person name="Ash G."/>
            <person name="Arun Chinnappa K."/>
        </authorList>
    </citation>
    <scope>NUCLEOTIDE SEQUENCE [LARGE SCALE GENOMIC DNA]</scope>
    <source>
        <strain evidence="4 5">Hillstone_2</strain>
    </source>
</reference>
<dbReference type="InterPro" id="IPR050987">
    <property type="entry name" value="AtrR-like"/>
</dbReference>
<comment type="caution">
    <text evidence="4">The sequence shown here is derived from an EMBL/GenBank/DDBJ whole genome shotgun (WGS) entry which is preliminary data.</text>
</comment>
<organism evidence="4 5">
    <name type="scientific">Elsinoe australis</name>
    <dbReference type="NCBI Taxonomy" id="40998"/>
    <lineage>
        <taxon>Eukaryota</taxon>
        <taxon>Fungi</taxon>
        <taxon>Dikarya</taxon>
        <taxon>Ascomycota</taxon>
        <taxon>Pezizomycotina</taxon>
        <taxon>Dothideomycetes</taxon>
        <taxon>Dothideomycetidae</taxon>
        <taxon>Myriangiales</taxon>
        <taxon>Elsinoaceae</taxon>
        <taxon>Elsinoe</taxon>
    </lineage>
</organism>
<evidence type="ECO:0000313" key="5">
    <source>
        <dbReference type="Proteomes" id="UP000308133"/>
    </source>
</evidence>
<dbReference type="SMART" id="SM00906">
    <property type="entry name" value="Fungal_trans"/>
    <property type="match status" value="1"/>
</dbReference>
<dbReference type="Pfam" id="PF04082">
    <property type="entry name" value="Fungal_trans"/>
    <property type="match status" value="1"/>
</dbReference>